<comment type="caution">
    <text evidence="1">The sequence shown here is derived from an EMBL/GenBank/DDBJ whole genome shotgun (WGS) entry which is preliminary data.</text>
</comment>
<dbReference type="InterPro" id="IPR036691">
    <property type="entry name" value="Endo/exonu/phosph_ase_sf"/>
</dbReference>
<dbReference type="EMBL" id="CAJVQB010123577">
    <property type="protein sequence ID" value="CAG8853392.1"/>
    <property type="molecule type" value="Genomic_DNA"/>
</dbReference>
<organism evidence="1 2">
    <name type="scientific">Gigaspora margarita</name>
    <dbReference type="NCBI Taxonomy" id="4874"/>
    <lineage>
        <taxon>Eukaryota</taxon>
        <taxon>Fungi</taxon>
        <taxon>Fungi incertae sedis</taxon>
        <taxon>Mucoromycota</taxon>
        <taxon>Glomeromycotina</taxon>
        <taxon>Glomeromycetes</taxon>
        <taxon>Diversisporales</taxon>
        <taxon>Gigasporaceae</taxon>
        <taxon>Gigaspora</taxon>
    </lineage>
</organism>
<dbReference type="Gene3D" id="3.60.10.10">
    <property type="entry name" value="Endonuclease/exonuclease/phosphatase"/>
    <property type="match status" value="1"/>
</dbReference>
<dbReference type="SUPFAM" id="SSF56219">
    <property type="entry name" value="DNase I-like"/>
    <property type="match status" value="1"/>
</dbReference>
<accession>A0ABN7XEP2</accession>
<reference evidence="1 2" key="1">
    <citation type="submission" date="2021-06" db="EMBL/GenBank/DDBJ databases">
        <authorList>
            <person name="Kallberg Y."/>
            <person name="Tangrot J."/>
            <person name="Rosling A."/>
        </authorList>
    </citation>
    <scope>NUCLEOTIDE SEQUENCE [LARGE SCALE GENOMIC DNA]</scope>
    <source>
        <strain evidence="1 2">120-4 pot B 10/14</strain>
    </source>
</reference>
<feature type="non-terminal residue" evidence="1">
    <location>
        <position position="93"/>
    </location>
</feature>
<keyword evidence="2" id="KW-1185">Reference proteome</keyword>
<gene>
    <name evidence="1" type="ORF">GMARGA_LOCUS42213</name>
</gene>
<evidence type="ECO:0000313" key="2">
    <source>
        <dbReference type="Proteomes" id="UP000789901"/>
    </source>
</evidence>
<name>A0ABN7XEP2_GIGMA</name>
<proteinExistence type="predicted"/>
<evidence type="ECO:0000313" key="1">
    <source>
        <dbReference type="EMBL" id="CAG8853392.1"/>
    </source>
</evidence>
<protein>
    <submittedName>
        <fullName evidence="1">12417_t:CDS:1</fullName>
    </submittedName>
</protein>
<dbReference type="Proteomes" id="UP000789901">
    <property type="component" value="Unassembled WGS sequence"/>
</dbReference>
<sequence>MEDRAEKKRKLEFLKLEVHNINGIKKNSQRLQELIDFSKEQNLNIVGITETNIKKKEAKFIDIHRKGYRDYWLNSDQDKHKGSGVGLLVDGPW</sequence>